<evidence type="ECO:0000256" key="2">
    <source>
        <dbReference type="ARBA" id="ARBA00022598"/>
    </source>
</evidence>
<evidence type="ECO:0000259" key="5">
    <source>
        <dbReference type="Pfam" id="PF00501"/>
    </source>
</evidence>
<dbReference type="Proteomes" id="UP001059950">
    <property type="component" value="Plasmid unnamed"/>
</dbReference>
<evidence type="ECO:0000259" key="6">
    <source>
        <dbReference type="Pfam" id="PF13193"/>
    </source>
</evidence>
<organism evidence="7 8">
    <name type="scientific">Amphritea atlantica</name>
    <dbReference type="NCBI Taxonomy" id="355243"/>
    <lineage>
        <taxon>Bacteria</taxon>
        <taxon>Pseudomonadati</taxon>
        <taxon>Pseudomonadota</taxon>
        <taxon>Gammaproteobacteria</taxon>
        <taxon>Oceanospirillales</taxon>
        <taxon>Oceanospirillaceae</taxon>
        <taxon>Amphritea</taxon>
    </lineage>
</organism>
<keyword evidence="2" id="KW-0436">Ligase</keyword>
<comment type="similarity">
    <text evidence="1">Belongs to the ATP-dependent AMP-binding enzyme family.</text>
</comment>
<dbReference type="InterPro" id="IPR042099">
    <property type="entry name" value="ANL_N_sf"/>
</dbReference>
<reference evidence="7" key="1">
    <citation type="submission" date="2021-04" db="EMBL/GenBank/DDBJ databases">
        <title>Oceanospirillales bacteria with DddD are important DMSP degraders in coastal seawater.</title>
        <authorList>
            <person name="Liu J."/>
        </authorList>
    </citation>
    <scope>NUCLEOTIDE SEQUENCE</scope>
    <source>
        <strain evidence="7">GY6</strain>
        <plasmid evidence="7">unnamed</plasmid>
    </source>
</reference>
<name>A0ABY5H203_9GAMM</name>
<dbReference type="PANTHER" id="PTHR43859">
    <property type="entry name" value="ACYL-ACTIVATING ENZYME"/>
    <property type="match status" value="1"/>
</dbReference>
<dbReference type="SUPFAM" id="SSF56801">
    <property type="entry name" value="Acetyl-CoA synthetase-like"/>
    <property type="match status" value="1"/>
</dbReference>
<sequence>MENNNNPYNMGLAQNSANFSALSPVGFIERAASVYPEHTAVIYGDLRRSWRETYERCLRLASALQQRGIGEGDTVAAVLPNIPEMLELHFAIPMLGAVLNTQNTRLDAETIGFMLDHGQAQVVITDREFSDTVGKALKMCQQQPLVVDVDDIQFSGGELLGSLTYEQLLNEGDEHFSWQPPADEWQAIALNYTSGTTGNPKGVVYHHRGAYLNSLSNILGQNLPPHAVYLWTLPMFHCNGWCYPWAVTAVAGTHVCLRHLQAERIFAAIQTNGVTHFCGAPVVLNMLLNAAPQTRPLVDHPVTVTTGGAAPPASIIAGMEALGVQVVHAYGLTETYGPSVFCCYQQAWDELSLEQRAAKMARQGVRAPGMAELMVADPLTLEPVARDGTVMGEVMMRGNTMMKGYLRNPSASADAFSGGWFHTGDLAVWHADGYIEVKDRSKDVIISGGENISTIEVEDVLYRHPAILEAAVVAQADDHWGEVPCAVVTLKPGEALDAQSIIDFCRDKMAHYKCPKRVVFAELPKTSTGKVQKYALRQMLQP</sequence>
<dbReference type="InterPro" id="IPR045851">
    <property type="entry name" value="AMP-bd_C_sf"/>
</dbReference>
<dbReference type="PROSITE" id="PS00455">
    <property type="entry name" value="AMP_BINDING"/>
    <property type="match status" value="1"/>
</dbReference>
<feature type="domain" description="AMP-binding enzyme C-terminal" evidence="6">
    <location>
        <begin position="456"/>
        <end position="530"/>
    </location>
</feature>
<keyword evidence="8" id="KW-1185">Reference proteome</keyword>
<dbReference type="InterPro" id="IPR020845">
    <property type="entry name" value="AMP-binding_CS"/>
</dbReference>
<dbReference type="PANTHER" id="PTHR43859:SF4">
    <property type="entry name" value="BUTANOATE--COA LIGASE AAE1-RELATED"/>
    <property type="match status" value="1"/>
</dbReference>
<evidence type="ECO:0000256" key="3">
    <source>
        <dbReference type="ARBA" id="ARBA00022832"/>
    </source>
</evidence>
<feature type="domain" description="AMP-dependent synthetase/ligase" evidence="5">
    <location>
        <begin position="29"/>
        <end position="406"/>
    </location>
</feature>
<accession>A0ABY5H203</accession>
<keyword evidence="3" id="KW-0276">Fatty acid metabolism</keyword>
<keyword evidence="7" id="KW-0614">Plasmid</keyword>
<evidence type="ECO:0000313" key="7">
    <source>
        <dbReference type="EMBL" id="UTW05522.1"/>
    </source>
</evidence>
<dbReference type="InterPro" id="IPR025110">
    <property type="entry name" value="AMP-bd_C"/>
</dbReference>
<evidence type="ECO:0000256" key="4">
    <source>
        <dbReference type="ARBA" id="ARBA00023098"/>
    </source>
</evidence>
<dbReference type="Gene3D" id="3.30.300.30">
    <property type="match status" value="1"/>
</dbReference>
<dbReference type="NCBIfam" id="NF006020">
    <property type="entry name" value="PRK08162.1"/>
    <property type="match status" value="1"/>
</dbReference>
<protein>
    <submittedName>
        <fullName evidence="7">Acyl-CoA synthetase</fullName>
    </submittedName>
</protein>
<dbReference type="CDD" id="cd12118">
    <property type="entry name" value="ttLC_FACS_AEE21_like"/>
    <property type="match status" value="1"/>
</dbReference>
<proteinExistence type="inferred from homology"/>
<evidence type="ECO:0000313" key="8">
    <source>
        <dbReference type="Proteomes" id="UP001059950"/>
    </source>
</evidence>
<dbReference type="Gene3D" id="3.40.50.12780">
    <property type="entry name" value="N-terminal domain of ligase-like"/>
    <property type="match status" value="1"/>
</dbReference>
<gene>
    <name evidence="7" type="ORF">KDX31_20600</name>
</gene>
<dbReference type="EMBL" id="CP073345">
    <property type="protein sequence ID" value="UTW05522.1"/>
    <property type="molecule type" value="Genomic_DNA"/>
</dbReference>
<dbReference type="InterPro" id="IPR000873">
    <property type="entry name" value="AMP-dep_synth/lig_dom"/>
</dbReference>
<dbReference type="Pfam" id="PF13193">
    <property type="entry name" value="AMP-binding_C"/>
    <property type="match status" value="1"/>
</dbReference>
<geneLocation type="plasmid" evidence="7 8">
    <name>unnamed</name>
</geneLocation>
<dbReference type="Pfam" id="PF00501">
    <property type="entry name" value="AMP-binding"/>
    <property type="match status" value="1"/>
</dbReference>
<keyword evidence="4" id="KW-0443">Lipid metabolism</keyword>
<evidence type="ECO:0000256" key="1">
    <source>
        <dbReference type="ARBA" id="ARBA00006432"/>
    </source>
</evidence>